<comment type="caution">
    <text evidence="2">The sequence shown here is derived from an EMBL/GenBank/DDBJ whole genome shotgun (WGS) entry which is preliminary data.</text>
</comment>
<dbReference type="Proteomes" id="UP000078389">
    <property type="component" value="Unassembled WGS sequence"/>
</dbReference>
<name>A0A178HTX7_9HYPH</name>
<evidence type="ECO:0000256" key="1">
    <source>
        <dbReference type="SAM" id="MobiDB-lite"/>
    </source>
</evidence>
<feature type="region of interest" description="Disordered" evidence="1">
    <location>
        <begin position="65"/>
        <end position="97"/>
    </location>
</feature>
<accession>A0A178HTX7</accession>
<proteinExistence type="predicted"/>
<dbReference type="EMBL" id="LVVY01000110">
    <property type="protein sequence ID" value="OAM75466.1"/>
    <property type="molecule type" value="Genomic_DNA"/>
</dbReference>
<evidence type="ECO:0000313" key="3">
    <source>
        <dbReference type="Proteomes" id="UP000078389"/>
    </source>
</evidence>
<organism evidence="2 3">
    <name type="scientific">Devosia elaeis</name>
    <dbReference type="NCBI Taxonomy" id="1770058"/>
    <lineage>
        <taxon>Bacteria</taxon>
        <taxon>Pseudomonadati</taxon>
        <taxon>Pseudomonadota</taxon>
        <taxon>Alphaproteobacteria</taxon>
        <taxon>Hyphomicrobiales</taxon>
        <taxon>Devosiaceae</taxon>
        <taxon>Devosia</taxon>
    </lineage>
</organism>
<dbReference type="AlphaFoldDB" id="A0A178HTX7"/>
<evidence type="ECO:0008006" key="4">
    <source>
        <dbReference type="Google" id="ProtNLM"/>
    </source>
</evidence>
<keyword evidence="3" id="KW-1185">Reference proteome</keyword>
<sequence>MEVHIRLRKAAAKAGSEAALARQIGITRQSLADVINSRREPGPTILTFLRLQKVAVGRTLYTPLDDSEVGPKAARSERRQRAWDGPSVAQTDSVAAP</sequence>
<dbReference type="InterPro" id="IPR010982">
    <property type="entry name" value="Lambda_DNA-bd_dom_sf"/>
</dbReference>
<evidence type="ECO:0000313" key="2">
    <source>
        <dbReference type="EMBL" id="OAM75466.1"/>
    </source>
</evidence>
<protein>
    <recommendedName>
        <fullName evidence="4">HTH cro/C1-type domain-containing protein</fullName>
    </recommendedName>
</protein>
<dbReference type="GO" id="GO:0003677">
    <property type="term" value="F:DNA binding"/>
    <property type="evidence" value="ECO:0007669"/>
    <property type="project" value="InterPro"/>
</dbReference>
<reference evidence="2 3" key="1">
    <citation type="submission" date="2016-03" db="EMBL/GenBank/DDBJ databases">
        <title>Genome sequencing of Devosia sp. S37.</title>
        <authorList>
            <person name="Mohd Nor M."/>
        </authorList>
    </citation>
    <scope>NUCLEOTIDE SEQUENCE [LARGE SCALE GENOMIC DNA]</scope>
    <source>
        <strain evidence="2 3">S37</strain>
    </source>
</reference>
<dbReference type="Gene3D" id="1.10.260.40">
    <property type="entry name" value="lambda repressor-like DNA-binding domains"/>
    <property type="match status" value="1"/>
</dbReference>
<feature type="compositionally biased region" description="Polar residues" evidence="1">
    <location>
        <begin position="88"/>
        <end position="97"/>
    </location>
</feature>
<gene>
    <name evidence="2" type="ORF">A3840_14695</name>
</gene>